<keyword evidence="3" id="KW-1185">Reference proteome</keyword>
<organism evidence="2 3">
    <name type="scientific">Citrus x changshan-huyou</name>
    <dbReference type="NCBI Taxonomy" id="2935761"/>
    <lineage>
        <taxon>Eukaryota</taxon>
        <taxon>Viridiplantae</taxon>
        <taxon>Streptophyta</taxon>
        <taxon>Embryophyta</taxon>
        <taxon>Tracheophyta</taxon>
        <taxon>Spermatophyta</taxon>
        <taxon>Magnoliopsida</taxon>
        <taxon>eudicotyledons</taxon>
        <taxon>Gunneridae</taxon>
        <taxon>Pentapetalae</taxon>
        <taxon>rosids</taxon>
        <taxon>malvids</taxon>
        <taxon>Sapindales</taxon>
        <taxon>Rutaceae</taxon>
        <taxon>Aurantioideae</taxon>
        <taxon>Citrus</taxon>
    </lineage>
</organism>
<dbReference type="InterPro" id="IPR011009">
    <property type="entry name" value="Kinase-like_dom_sf"/>
</dbReference>
<feature type="transmembrane region" description="Helical" evidence="1">
    <location>
        <begin position="370"/>
        <end position="393"/>
    </location>
</feature>
<gene>
    <name evidence="2" type="ORF">WN944_024630</name>
</gene>
<keyword evidence="1" id="KW-0812">Transmembrane</keyword>
<dbReference type="EMBL" id="JBCGBO010000024">
    <property type="protein sequence ID" value="KAK9181493.1"/>
    <property type="molecule type" value="Genomic_DNA"/>
</dbReference>
<sequence length="436" mass="48815">MRSEFDRDCEIGMLEENVLPLGSGLRAPIRGALGMILGHKTAGLNIFVGASKLLLHHVEEGLLNQRLLENVVTCDLKYQAQFLQVLVTDFNNDRDATIRQAGFEEKLSYPNQVKPLGYCWKDKWPRKKESLENHLFRRTEGNLETKENKDCIHMDIFVVIIELPGFAKSFSIKEGSWDKKIEIAIGVAKTLVAMQSSEKQNIYRDLKPSSILLKETPKSLLADTPHNSVAKVSLMDGSECTALDISDDLSQSARTEMKIKATQHVWGAFGAKYDRMRKLLYYFSALDISSWKTASSSAASNLLHDWPMETGKKHSKGVNVYHLLLLISALLSTTTFHIQLKILGCRAEQAYECNSSSLSPFCQIVNKHPYFLPSVIVFNSLAFFISVALMMILFSELPLWPLSLVSAFSMAAAYICTMSDPLKPLLSSSSLVNPVR</sequence>
<dbReference type="Gene3D" id="1.10.510.10">
    <property type="entry name" value="Transferase(Phosphotransferase) domain 1"/>
    <property type="match status" value="1"/>
</dbReference>
<keyword evidence="1" id="KW-1133">Transmembrane helix</keyword>
<reference evidence="2 3" key="1">
    <citation type="submission" date="2024-05" db="EMBL/GenBank/DDBJ databases">
        <title>Haplotype-resolved chromosome-level genome assembly of Huyou (Citrus changshanensis).</title>
        <authorList>
            <person name="Miao C."/>
            <person name="Chen W."/>
            <person name="Wu Y."/>
            <person name="Wang L."/>
            <person name="Zhao S."/>
            <person name="Grierson D."/>
            <person name="Xu C."/>
            <person name="Chen K."/>
        </authorList>
    </citation>
    <scope>NUCLEOTIDE SEQUENCE [LARGE SCALE GENOMIC DNA]</scope>
    <source>
        <strain evidence="2">01-14</strain>
        <tissue evidence="2">Leaf</tissue>
    </source>
</reference>
<comment type="caution">
    <text evidence="2">The sequence shown here is derived from an EMBL/GenBank/DDBJ whole genome shotgun (WGS) entry which is preliminary data.</text>
</comment>
<keyword evidence="1" id="KW-0472">Membrane</keyword>
<dbReference type="Proteomes" id="UP001428341">
    <property type="component" value="Unassembled WGS sequence"/>
</dbReference>
<protein>
    <submittedName>
        <fullName evidence="2">Uncharacterized protein</fullName>
    </submittedName>
</protein>
<dbReference type="InterPro" id="IPR050823">
    <property type="entry name" value="Plant_Ser_Thr_Prot_Kinase"/>
</dbReference>
<name>A0AAP0LNA7_9ROSI</name>
<accession>A0AAP0LNA7</accession>
<dbReference type="PANTHER" id="PTHR45621">
    <property type="entry name" value="OS01G0588500 PROTEIN-RELATED"/>
    <property type="match status" value="1"/>
</dbReference>
<feature type="transmembrane region" description="Helical" evidence="1">
    <location>
        <begin position="399"/>
        <end position="417"/>
    </location>
</feature>
<evidence type="ECO:0000313" key="2">
    <source>
        <dbReference type="EMBL" id="KAK9181493.1"/>
    </source>
</evidence>
<dbReference type="SUPFAM" id="SSF56112">
    <property type="entry name" value="Protein kinase-like (PK-like)"/>
    <property type="match status" value="1"/>
</dbReference>
<proteinExistence type="predicted"/>
<evidence type="ECO:0000256" key="1">
    <source>
        <dbReference type="SAM" id="Phobius"/>
    </source>
</evidence>
<evidence type="ECO:0000313" key="3">
    <source>
        <dbReference type="Proteomes" id="UP001428341"/>
    </source>
</evidence>
<dbReference type="AlphaFoldDB" id="A0AAP0LNA7"/>
<feature type="transmembrane region" description="Helical" evidence="1">
    <location>
        <begin position="320"/>
        <end position="338"/>
    </location>
</feature>